<keyword evidence="3" id="KW-1185">Reference proteome</keyword>
<keyword evidence="1" id="KW-0812">Transmembrane</keyword>
<proteinExistence type="predicted"/>
<evidence type="ECO:0000313" key="2">
    <source>
        <dbReference type="EMBL" id="EFZ37574.1"/>
    </source>
</evidence>
<protein>
    <submittedName>
        <fullName evidence="2">Uncharacterized protein</fullName>
    </submittedName>
</protein>
<reference evidence="2" key="1">
    <citation type="submission" date="2011-01" db="EMBL/GenBank/DDBJ databases">
        <authorList>
            <person name="Muzny D."/>
            <person name="Qin X."/>
            <person name="Buhay C."/>
            <person name="Dugan-Rocha S."/>
            <person name="Ding Y."/>
            <person name="Chen G."/>
            <person name="Hawes A."/>
            <person name="Holder M."/>
            <person name="Jhangiani S."/>
            <person name="Johnson A."/>
            <person name="Khan Z."/>
            <person name="Li Z."/>
            <person name="Liu W."/>
            <person name="Liu X."/>
            <person name="Perez L."/>
            <person name="Shen H."/>
            <person name="Wang Q."/>
            <person name="Watt J."/>
            <person name="Xi L."/>
            <person name="Xin Y."/>
            <person name="Zhou J."/>
            <person name="Deng J."/>
            <person name="Jiang H."/>
            <person name="Liu Y."/>
            <person name="Qu J."/>
            <person name="Song X.-Z."/>
            <person name="Zhang L."/>
            <person name="Villasana D."/>
            <person name="Johnson A."/>
            <person name="Liu J."/>
            <person name="Liyanage D."/>
            <person name="Lorensuhewa L."/>
            <person name="Robinson T."/>
            <person name="Song A."/>
            <person name="Song B.-B."/>
            <person name="Dinh H."/>
            <person name="Thornton R."/>
            <person name="Coyle M."/>
            <person name="Francisco L."/>
            <person name="Jackson L."/>
            <person name="Javaid M."/>
            <person name="Korchina V."/>
            <person name="Kovar C."/>
            <person name="Mata R."/>
            <person name="Mathew T."/>
            <person name="Ngo R."/>
            <person name="Nguyen L."/>
            <person name="Nguyen N."/>
            <person name="Okwuonu G."/>
            <person name="Ongeri F."/>
            <person name="Pham C."/>
            <person name="Simmons D."/>
            <person name="Wilczek-Boney K."/>
            <person name="Hale W."/>
            <person name="Jakkamsetti A."/>
            <person name="Pham P."/>
            <person name="Ruth R."/>
            <person name="San Lucas F."/>
            <person name="Warren J."/>
            <person name="Zhang J."/>
            <person name="Zhao Z."/>
            <person name="Zhou C."/>
            <person name="Zhu D."/>
            <person name="Lee S."/>
            <person name="Bess C."/>
            <person name="Blankenburg K."/>
            <person name="Forbes L."/>
            <person name="Fu Q."/>
            <person name="Gubbala S."/>
            <person name="Hirani K."/>
            <person name="Jayaseelan J.C."/>
            <person name="Lara F."/>
            <person name="Munidasa M."/>
            <person name="Palculict T."/>
            <person name="Patil S."/>
            <person name="Pu L.-L."/>
            <person name="Saada N."/>
            <person name="Tang L."/>
            <person name="Weissenberger G."/>
            <person name="Zhu Y."/>
            <person name="Hemphill L."/>
            <person name="Shang Y."/>
            <person name="Youmans B."/>
            <person name="Ayvaz T."/>
            <person name="Ross M."/>
            <person name="Santibanez J."/>
            <person name="Aqrawi P."/>
            <person name="Gross S."/>
            <person name="Joshi V."/>
            <person name="Fowler G."/>
            <person name="Nazareth L."/>
            <person name="Reid J."/>
            <person name="Worley K."/>
            <person name="Petrosino J."/>
            <person name="Highlander S."/>
            <person name="Gibbs R."/>
        </authorList>
    </citation>
    <scope>NUCLEOTIDE SEQUENCE [LARGE SCALE GENOMIC DNA]</scope>
    <source>
        <strain evidence="2">ATCC 33269</strain>
    </source>
</reference>
<gene>
    <name evidence="2" type="ORF">HMPREF0663_11032</name>
</gene>
<dbReference type="STRING" id="28134.SAMN05444288_1857"/>
<keyword evidence="1" id="KW-1133">Transmembrane helix</keyword>
<accession>E7RPD1</accession>
<sequence length="109" mass="12275">MIGRNTTIKQRLAWMLLTTFMLMLLLKGIHYHGNVYSSKKAAVEHCDSIDAVKSTCSICEFTLHESVEPHNYSYAPVLLFSIYTIPEPTFVAAYRPFIPISAHSPPCKA</sequence>
<feature type="transmembrane region" description="Helical" evidence="1">
    <location>
        <begin position="12"/>
        <end position="31"/>
    </location>
</feature>
<evidence type="ECO:0000256" key="1">
    <source>
        <dbReference type="SAM" id="Phobius"/>
    </source>
</evidence>
<keyword evidence="1" id="KW-0472">Membrane</keyword>
<dbReference type="AlphaFoldDB" id="E7RPD1"/>
<organism evidence="2 3">
    <name type="scientific">Hoylesella oralis ATCC 33269</name>
    <dbReference type="NCBI Taxonomy" id="873533"/>
    <lineage>
        <taxon>Bacteria</taxon>
        <taxon>Pseudomonadati</taxon>
        <taxon>Bacteroidota</taxon>
        <taxon>Bacteroidia</taxon>
        <taxon>Bacteroidales</taxon>
        <taxon>Prevotellaceae</taxon>
        <taxon>Hoylesella</taxon>
    </lineage>
</organism>
<dbReference type="EMBL" id="AEPE02000003">
    <property type="protein sequence ID" value="EFZ37574.1"/>
    <property type="molecule type" value="Genomic_DNA"/>
</dbReference>
<dbReference type="Proteomes" id="UP000005580">
    <property type="component" value="Unassembled WGS sequence"/>
</dbReference>
<evidence type="ECO:0000313" key="3">
    <source>
        <dbReference type="Proteomes" id="UP000005580"/>
    </source>
</evidence>
<name>E7RPD1_9BACT</name>
<dbReference type="HOGENOM" id="CLU_171070_0_0_10"/>
<dbReference type="RefSeq" id="WP_004368257.1">
    <property type="nucleotide sequence ID" value="NZ_GL833116.1"/>
</dbReference>
<comment type="caution">
    <text evidence="2">The sequence shown here is derived from an EMBL/GenBank/DDBJ whole genome shotgun (WGS) entry which is preliminary data.</text>
</comment>